<dbReference type="Gene3D" id="2.130.10.10">
    <property type="entry name" value="YVTN repeat-like/Quinoprotein amine dehydrogenase"/>
    <property type="match status" value="1"/>
</dbReference>
<proteinExistence type="predicted"/>
<evidence type="ECO:0000256" key="1">
    <source>
        <dbReference type="ARBA" id="ARBA00022574"/>
    </source>
</evidence>
<reference evidence="4 5" key="1">
    <citation type="journal article" date="2017" name="Gigascience">
        <title>Genome sequence of the small brown planthopper, Laodelphax striatellus.</title>
        <authorList>
            <person name="Zhu J."/>
            <person name="Jiang F."/>
            <person name="Wang X."/>
            <person name="Yang P."/>
            <person name="Bao Y."/>
            <person name="Zhao W."/>
            <person name="Wang W."/>
            <person name="Lu H."/>
            <person name="Wang Q."/>
            <person name="Cui N."/>
            <person name="Li J."/>
            <person name="Chen X."/>
            <person name="Luo L."/>
            <person name="Yu J."/>
            <person name="Kang L."/>
            <person name="Cui F."/>
        </authorList>
    </citation>
    <scope>NUCLEOTIDE SEQUENCE [LARGE SCALE GENOMIC DNA]</scope>
    <source>
        <strain evidence="4">Lst14</strain>
    </source>
</reference>
<keyword evidence="2" id="KW-0677">Repeat</keyword>
<protein>
    <submittedName>
        <fullName evidence="4">Uncharacterized protein</fullName>
    </submittedName>
</protein>
<dbReference type="AlphaFoldDB" id="A0A482XBZ4"/>
<dbReference type="OrthoDB" id="2096344at2759"/>
<organism evidence="4 5">
    <name type="scientific">Laodelphax striatellus</name>
    <name type="common">Small brown planthopper</name>
    <name type="synonym">Delphax striatella</name>
    <dbReference type="NCBI Taxonomy" id="195883"/>
    <lineage>
        <taxon>Eukaryota</taxon>
        <taxon>Metazoa</taxon>
        <taxon>Ecdysozoa</taxon>
        <taxon>Arthropoda</taxon>
        <taxon>Hexapoda</taxon>
        <taxon>Insecta</taxon>
        <taxon>Pterygota</taxon>
        <taxon>Neoptera</taxon>
        <taxon>Paraneoptera</taxon>
        <taxon>Hemiptera</taxon>
        <taxon>Auchenorrhyncha</taxon>
        <taxon>Fulgoroidea</taxon>
        <taxon>Delphacidae</taxon>
        <taxon>Criomorphinae</taxon>
        <taxon>Laodelphax</taxon>
    </lineage>
</organism>
<dbReference type="SMR" id="A0A482XBZ4"/>
<dbReference type="PROSITE" id="PS50294">
    <property type="entry name" value="WD_REPEATS_REGION"/>
    <property type="match status" value="1"/>
</dbReference>
<accession>A0A482XBZ4</accession>
<evidence type="ECO:0000256" key="3">
    <source>
        <dbReference type="PROSITE-ProRule" id="PRU00221"/>
    </source>
</evidence>
<dbReference type="PANTHER" id="PTHR44499:SF1">
    <property type="entry name" value="JOUBERIN"/>
    <property type="match status" value="1"/>
</dbReference>
<dbReference type="SMART" id="SM00320">
    <property type="entry name" value="WD40"/>
    <property type="match status" value="6"/>
</dbReference>
<evidence type="ECO:0000256" key="2">
    <source>
        <dbReference type="ARBA" id="ARBA00022737"/>
    </source>
</evidence>
<dbReference type="STRING" id="195883.A0A482XBZ4"/>
<dbReference type="SUPFAM" id="SSF50978">
    <property type="entry name" value="WD40 repeat-like"/>
    <property type="match status" value="1"/>
</dbReference>
<dbReference type="PROSITE" id="PS00678">
    <property type="entry name" value="WD_REPEATS_1"/>
    <property type="match status" value="1"/>
</dbReference>
<sequence>MTPALLTDDELFECSARNSDQRSASPREPPVTWCRLPAQSCKLTNTRLANIAIAPSGGFSLAFSHSGLLLACGTAGPIYVYTVPGFKLKSTLTGHKGLIYVVRWSSDDHYLVSASADCTACVWDIRRGHALQVLTHPSFVYCASFVAHYGRRVLVTGCCDGVLRVWRQVQSAASKYTLTQELTGGHTGFIGALCIDSDGLTVFSGDSFGQLMVWTCDTDCVEWSCSKEVRHRELKGAIINNLVLHPGGNRLLVHTRDSMLRMLDIPSFAVIQWFQGCMNEHMQTGCTVSPCGGLVLACSEDGLLCAWDSNTGAQLALYAHLVPAHAPAALVYHPHEHMCALIAYTPATPQMLIVSGYDRSSTGEGMNLRLLEVESSQPLLSKDNKSNAKTSDDIWQQLERSSSSHRLDSARLDSARLGSQLEESSIQTIDDNRLLRTLDSNNALIKRKPKKKQKESTWSKLTKTSGFLVEVTTNGGALNRGFEIDSFTTKSTENLLDNMCSRNNVGSDCLKFDKGQPHPNKLADIIERMDKVLLAANNQT</sequence>
<dbReference type="GO" id="GO:0036064">
    <property type="term" value="C:ciliary basal body"/>
    <property type="evidence" value="ECO:0007669"/>
    <property type="project" value="TreeGrafter"/>
</dbReference>
<dbReference type="GO" id="GO:0044458">
    <property type="term" value="P:motile cilium assembly"/>
    <property type="evidence" value="ECO:0007669"/>
    <property type="project" value="TreeGrafter"/>
</dbReference>
<dbReference type="InterPro" id="IPR019775">
    <property type="entry name" value="WD40_repeat_CS"/>
</dbReference>
<dbReference type="InParanoid" id="A0A482XBZ4"/>
<dbReference type="InterPro" id="IPR001680">
    <property type="entry name" value="WD40_rpt"/>
</dbReference>
<gene>
    <name evidence="4" type="ORF">LSTR_LSTR013877</name>
</gene>
<dbReference type="Proteomes" id="UP000291343">
    <property type="component" value="Unassembled WGS sequence"/>
</dbReference>
<dbReference type="InterPro" id="IPR015943">
    <property type="entry name" value="WD40/YVTN_repeat-like_dom_sf"/>
</dbReference>
<feature type="repeat" description="WD" evidence="3">
    <location>
        <begin position="92"/>
        <end position="133"/>
    </location>
</feature>
<keyword evidence="5" id="KW-1185">Reference proteome</keyword>
<dbReference type="PROSITE" id="PS50082">
    <property type="entry name" value="WD_REPEATS_2"/>
    <property type="match status" value="1"/>
</dbReference>
<evidence type="ECO:0000313" key="4">
    <source>
        <dbReference type="EMBL" id="RZF43197.1"/>
    </source>
</evidence>
<keyword evidence="1 3" id="KW-0853">WD repeat</keyword>
<dbReference type="EMBL" id="QKKF02012883">
    <property type="protein sequence ID" value="RZF43197.1"/>
    <property type="molecule type" value="Genomic_DNA"/>
</dbReference>
<dbReference type="InterPro" id="IPR036322">
    <property type="entry name" value="WD40_repeat_dom_sf"/>
</dbReference>
<dbReference type="Pfam" id="PF00400">
    <property type="entry name" value="WD40"/>
    <property type="match status" value="3"/>
</dbReference>
<comment type="caution">
    <text evidence="4">The sequence shown here is derived from an EMBL/GenBank/DDBJ whole genome shotgun (WGS) entry which is preliminary data.</text>
</comment>
<dbReference type="PANTHER" id="PTHR44499">
    <property type="entry name" value="JOUBERIN"/>
    <property type="match status" value="1"/>
</dbReference>
<name>A0A482XBZ4_LAOST</name>
<dbReference type="InterPro" id="IPR052803">
    <property type="entry name" value="Cilium-Associated_Jouberin"/>
</dbReference>
<evidence type="ECO:0000313" key="5">
    <source>
        <dbReference type="Proteomes" id="UP000291343"/>
    </source>
</evidence>